<dbReference type="AlphaFoldDB" id="A0A5B9Q9H5"/>
<gene>
    <name evidence="1" type="ORF">Pr1d_29790</name>
</gene>
<evidence type="ECO:0000313" key="1">
    <source>
        <dbReference type="EMBL" id="QEG35677.1"/>
    </source>
</evidence>
<evidence type="ECO:0008006" key="3">
    <source>
        <dbReference type="Google" id="ProtNLM"/>
    </source>
</evidence>
<dbReference type="GO" id="GO:0006313">
    <property type="term" value="P:DNA transposition"/>
    <property type="evidence" value="ECO:0007669"/>
    <property type="project" value="InterPro"/>
</dbReference>
<dbReference type="RefSeq" id="WP_148074166.1">
    <property type="nucleotide sequence ID" value="NZ_CP042913.1"/>
</dbReference>
<dbReference type="SUPFAM" id="SSF143422">
    <property type="entry name" value="Transposase IS200-like"/>
    <property type="match status" value="1"/>
</dbReference>
<proteinExistence type="predicted"/>
<dbReference type="GO" id="GO:0004803">
    <property type="term" value="F:transposase activity"/>
    <property type="evidence" value="ECO:0007669"/>
    <property type="project" value="InterPro"/>
</dbReference>
<dbReference type="KEGG" id="bgok:Pr1d_29790"/>
<name>A0A5B9Q9H5_9BACT</name>
<protein>
    <recommendedName>
        <fullName evidence="3">Transposase IS200-like domain-containing protein</fullName>
    </recommendedName>
</protein>
<dbReference type="EMBL" id="CP042913">
    <property type="protein sequence ID" value="QEG35677.1"/>
    <property type="molecule type" value="Genomic_DNA"/>
</dbReference>
<keyword evidence="2" id="KW-1185">Reference proteome</keyword>
<dbReference type="Gene3D" id="3.30.70.1290">
    <property type="entry name" value="Transposase IS200-like"/>
    <property type="match status" value="1"/>
</dbReference>
<dbReference type="InterPro" id="IPR036515">
    <property type="entry name" value="Transposase_17_sf"/>
</dbReference>
<dbReference type="OrthoDB" id="274904at2"/>
<dbReference type="GO" id="GO:0003677">
    <property type="term" value="F:DNA binding"/>
    <property type="evidence" value="ECO:0007669"/>
    <property type="project" value="InterPro"/>
</dbReference>
<dbReference type="Proteomes" id="UP000323917">
    <property type="component" value="Chromosome"/>
</dbReference>
<reference evidence="1 2" key="1">
    <citation type="submission" date="2019-08" db="EMBL/GenBank/DDBJ databases">
        <title>Deep-cultivation of Planctomycetes and their phenomic and genomic characterization uncovers novel biology.</title>
        <authorList>
            <person name="Wiegand S."/>
            <person name="Jogler M."/>
            <person name="Boedeker C."/>
            <person name="Pinto D."/>
            <person name="Vollmers J."/>
            <person name="Rivas-Marin E."/>
            <person name="Kohn T."/>
            <person name="Peeters S.H."/>
            <person name="Heuer A."/>
            <person name="Rast P."/>
            <person name="Oberbeckmann S."/>
            <person name="Bunk B."/>
            <person name="Jeske O."/>
            <person name="Meyerdierks A."/>
            <person name="Storesund J.E."/>
            <person name="Kallscheuer N."/>
            <person name="Luecker S."/>
            <person name="Lage O.M."/>
            <person name="Pohl T."/>
            <person name="Merkel B.J."/>
            <person name="Hornburger P."/>
            <person name="Mueller R.-W."/>
            <person name="Bruemmer F."/>
            <person name="Labrenz M."/>
            <person name="Spormann A.M."/>
            <person name="Op den Camp H."/>
            <person name="Overmann J."/>
            <person name="Amann R."/>
            <person name="Jetten M.S.M."/>
            <person name="Mascher T."/>
            <person name="Medema M.H."/>
            <person name="Devos D.P."/>
            <person name="Kaster A.-K."/>
            <person name="Ovreas L."/>
            <person name="Rohde M."/>
            <person name="Galperin M.Y."/>
            <person name="Jogler C."/>
        </authorList>
    </citation>
    <scope>NUCLEOTIDE SEQUENCE [LARGE SCALE GENOMIC DNA]</scope>
    <source>
        <strain evidence="1 2">Pr1d</strain>
    </source>
</reference>
<accession>A0A5B9Q9H5</accession>
<evidence type="ECO:0000313" key="2">
    <source>
        <dbReference type="Proteomes" id="UP000323917"/>
    </source>
</evidence>
<sequence>MPPRESIIGHHLIWTLYGHWLSNDLRGSGSKKIRKKEFEELGPIYLGRRPAHLQPSRDKLREFHKQAEPLLQFNRFWLDDAKRQVVGEGFGEVIAKQGYTVWAGAVLSNHAHLVIRRHRDDALTMWHKFGDALRLRLREHPEIGFTHPVLSERPYKVFLHNPEEVRSRVIYVERNPEKEGLPRQEYSFVQVYNNWPFHKR</sequence>
<organism evidence="1 2">
    <name type="scientific">Bythopirellula goksoeyrii</name>
    <dbReference type="NCBI Taxonomy" id="1400387"/>
    <lineage>
        <taxon>Bacteria</taxon>
        <taxon>Pseudomonadati</taxon>
        <taxon>Planctomycetota</taxon>
        <taxon>Planctomycetia</taxon>
        <taxon>Pirellulales</taxon>
        <taxon>Lacipirellulaceae</taxon>
        <taxon>Bythopirellula</taxon>
    </lineage>
</organism>